<reference evidence="3 4" key="1">
    <citation type="submission" date="2020-01" db="EMBL/GenBank/DDBJ databases">
        <title>Whole genome sequence of Heliobacterium gestii DSM 11169.</title>
        <authorList>
            <person name="Kyndt J.A."/>
            <person name="Meyer T.E."/>
        </authorList>
    </citation>
    <scope>NUCLEOTIDE SEQUENCE [LARGE SCALE GENOMIC DNA]</scope>
    <source>
        <strain evidence="3 4">DSM 11169</strain>
    </source>
</reference>
<keyword evidence="4" id="KW-1185">Reference proteome</keyword>
<keyword evidence="1" id="KW-0479">Metal-binding</keyword>
<dbReference type="Pfam" id="PF13456">
    <property type="entry name" value="RVT_3"/>
    <property type="match status" value="1"/>
</dbReference>
<dbReference type="RefSeq" id="WP_161262241.1">
    <property type="nucleotide sequence ID" value="NZ_JAFBDC010000009.1"/>
</dbReference>
<dbReference type="GO" id="GO:0003964">
    <property type="term" value="F:RNA-directed DNA polymerase activity"/>
    <property type="evidence" value="ECO:0007669"/>
    <property type="project" value="UniProtKB-KW"/>
</dbReference>
<dbReference type="InterPro" id="IPR007527">
    <property type="entry name" value="Znf_SWIM"/>
</dbReference>
<organism evidence="3 4">
    <name type="scientific">Heliomicrobium gestii</name>
    <name type="common">Heliobacterium gestii</name>
    <dbReference type="NCBI Taxonomy" id="2699"/>
    <lineage>
        <taxon>Bacteria</taxon>
        <taxon>Bacillati</taxon>
        <taxon>Bacillota</taxon>
        <taxon>Clostridia</taxon>
        <taxon>Eubacteriales</taxon>
        <taxon>Heliobacteriaceae</taxon>
        <taxon>Heliomicrobium</taxon>
    </lineage>
</organism>
<evidence type="ECO:0000313" key="4">
    <source>
        <dbReference type="Proteomes" id="UP000471031"/>
    </source>
</evidence>
<evidence type="ECO:0000256" key="1">
    <source>
        <dbReference type="PROSITE-ProRule" id="PRU00325"/>
    </source>
</evidence>
<gene>
    <name evidence="3" type="ORF">GTO89_11520</name>
</gene>
<comment type="caution">
    <text evidence="3">The sequence shown here is derived from an EMBL/GenBank/DDBJ whole genome shotgun (WGS) entry which is preliminary data.</text>
</comment>
<keyword evidence="1" id="KW-0863">Zinc-finger</keyword>
<dbReference type="AlphaFoldDB" id="A0A845LFG2"/>
<dbReference type="PROSITE" id="PS50966">
    <property type="entry name" value="ZF_SWIM"/>
    <property type="match status" value="1"/>
</dbReference>
<dbReference type="Proteomes" id="UP000471031">
    <property type="component" value="Unassembled WGS sequence"/>
</dbReference>
<evidence type="ECO:0000259" key="2">
    <source>
        <dbReference type="PROSITE" id="PS50966"/>
    </source>
</evidence>
<accession>A0A845LFG2</accession>
<sequence>MTDGYDDNIEPVSPAYQVFFDVSPRQRSDKDTTYSMGIYIIAEQRRAEVSFLFSAHSFAAAEMSGLYAAMNVVKQEGLLADAVMIAGDNHHVLSFPETRKPSSDKHAKKVANKIVALLPKLPNVTFKWVPREENKTAHGLARRQLHMKGQTASPATPPPVEWSQPTLVTAKTEEVAESPLFSGMQVTVPAKSVREVVEGAKRYFVDLDTCFCTCGQSSCSHLVMALWQEYQMQRDMDLFK</sequence>
<keyword evidence="3" id="KW-0695">RNA-directed DNA polymerase</keyword>
<feature type="domain" description="SWIM-type" evidence="2">
    <location>
        <begin position="203"/>
        <end position="230"/>
    </location>
</feature>
<dbReference type="SUPFAM" id="SSF53098">
    <property type="entry name" value="Ribonuclease H-like"/>
    <property type="match status" value="1"/>
</dbReference>
<evidence type="ECO:0000313" key="3">
    <source>
        <dbReference type="EMBL" id="MZP43670.1"/>
    </source>
</evidence>
<dbReference type="EMBL" id="WXEX01000009">
    <property type="protein sequence ID" value="MZP43670.1"/>
    <property type="molecule type" value="Genomic_DNA"/>
</dbReference>
<dbReference type="GO" id="GO:0008270">
    <property type="term" value="F:zinc ion binding"/>
    <property type="evidence" value="ECO:0007669"/>
    <property type="project" value="UniProtKB-KW"/>
</dbReference>
<name>A0A845LFG2_HELGE</name>
<keyword evidence="3" id="KW-0808">Transferase</keyword>
<proteinExistence type="predicted"/>
<dbReference type="InterPro" id="IPR002156">
    <property type="entry name" value="RNaseH_domain"/>
</dbReference>
<dbReference type="OrthoDB" id="7845843at2"/>
<dbReference type="InterPro" id="IPR036397">
    <property type="entry name" value="RNaseH_sf"/>
</dbReference>
<dbReference type="InterPro" id="IPR012337">
    <property type="entry name" value="RNaseH-like_sf"/>
</dbReference>
<keyword evidence="3" id="KW-0548">Nucleotidyltransferase</keyword>
<dbReference type="GO" id="GO:0003676">
    <property type="term" value="F:nucleic acid binding"/>
    <property type="evidence" value="ECO:0007669"/>
    <property type="project" value="InterPro"/>
</dbReference>
<keyword evidence="1" id="KW-0862">Zinc</keyword>
<dbReference type="GO" id="GO:0004523">
    <property type="term" value="F:RNA-DNA hybrid ribonuclease activity"/>
    <property type="evidence" value="ECO:0007669"/>
    <property type="project" value="InterPro"/>
</dbReference>
<protein>
    <submittedName>
        <fullName evidence="3">Reverse transcriptase-like protein</fullName>
    </submittedName>
</protein>
<dbReference type="Gene3D" id="3.30.420.10">
    <property type="entry name" value="Ribonuclease H-like superfamily/Ribonuclease H"/>
    <property type="match status" value="1"/>
</dbReference>